<evidence type="ECO:0000313" key="2">
    <source>
        <dbReference type="EMBL" id="EEG91440.1"/>
    </source>
</evidence>
<reference evidence="2 3" key="2">
    <citation type="submission" date="2009-03" db="EMBL/GenBank/DDBJ databases">
        <title>Draft genome sequence of Coprococcus comes (ATCC 27758).</title>
        <authorList>
            <person name="Sudarsanam P."/>
            <person name="Ley R."/>
            <person name="Guruge J."/>
            <person name="Turnbaugh P.J."/>
            <person name="Mahowald M."/>
            <person name="Liep D."/>
            <person name="Gordon J."/>
        </authorList>
    </citation>
    <scope>NUCLEOTIDE SEQUENCE [LARGE SCALE GENOMIC DNA]</scope>
    <source>
        <strain evidence="2 3">ATCC 27758</strain>
    </source>
</reference>
<dbReference type="HOGENOM" id="CLU_049425_0_0_9"/>
<dbReference type="GO" id="GO:0008235">
    <property type="term" value="F:metalloexopeptidase activity"/>
    <property type="evidence" value="ECO:0007669"/>
    <property type="project" value="InterPro"/>
</dbReference>
<evidence type="ECO:0000313" key="3">
    <source>
        <dbReference type="Proteomes" id="UP000003793"/>
    </source>
</evidence>
<sequence length="362" mass="40421">MRKKEIDFMKKILSCFLVCAFLCTGLYGCGSKKTELIEEAKDLTLSQEISITPEQNDYGIPAYNFLKHIQSNYPGRVAGTEKETEMAVFILSVLLNGGYAESDIAIESFEIDDSTPMMDEAIQNVFDGGEKSNSSQNILITKKGESEKTIIVGAHYDSAGTHGVDDNGSGVSVALENALRMVNTPTYYTIQYVFFGSEEPGMYGSRAYVESLSEKERENIILMINIDTVLAGDYLYLYGGKVNDNGTVDNTEAVFKAYEIVKEIGLNIQLPPDGNNDYPYPTGQKRSDHAPFNDIGIPYIYFEANNWENGSPVETEKNGLIMHTDMDDLDFIENEYSGRVQNTLSSYSTLLYSLLQENNWEQ</sequence>
<dbReference type="Gene3D" id="3.40.630.10">
    <property type="entry name" value="Zn peptidases"/>
    <property type="match status" value="1"/>
</dbReference>
<gene>
    <name evidence="2" type="ORF">COPCOM_00240</name>
</gene>
<proteinExistence type="predicted"/>
<protein>
    <submittedName>
        <fullName evidence="2">Peptidase, M28 family</fullName>
        <ecNumber evidence="2">3.4.-.-</ecNumber>
    </submittedName>
</protein>
<dbReference type="PANTHER" id="PTHR12147">
    <property type="entry name" value="METALLOPEPTIDASE M28 FAMILY MEMBER"/>
    <property type="match status" value="1"/>
</dbReference>
<dbReference type="SUPFAM" id="SSF53187">
    <property type="entry name" value="Zn-dependent exopeptidases"/>
    <property type="match status" value="1"/>
</dbReference>
<dbReference type="InterPro" id="IPR007484">
    <property type="entry name" value="Peptidase_M28"/>
</dbReference>
<reference evidence="2 3" key="1">
    <citation type="submission" date="2009-02" db="EMBL/GenBank/DDBJ databases">
        <authorList>
            <person name="Fulton L."/>
            <person name="Clifton S."/>
            <person name="Fulton B."/>
            <person name="Xu J."/>
            <person name="Minx P."/>
            <person name="Pepin K.H."/>
            <person name="Johnson M."/>
            <person name="Bhonagiri V."/>
            <person name="Nash W.E."/>
            <person name="Mardis E.R."/>
            <person name="Wilson R.K."/>
        </authorList>
    </citation>
    <scope>NUCLEOTIDE SEQUENCE [LARGE SCALE GENOMIC DNA]</scope>
    <source>
        <strain evidence="2 3">ATCC 27758</strain>
    </source>
</reference>
<keyword evidence="2" id="KW-0378">Hydrolase</keyword>
<organism evidence="2 3">
    <name type="scientific">Coprococcus comes ATCC 27758</name>
    <dbReference type="NCBI Taxonomy" id="470146"/>
    <lineage>
        <taxon>Bacteria</taxon>
        <taxon>Bacillati</taxon>
        <taxon>Bacillota</taxon>
        <taxon>Clostridia</taxon>
        <taxon>Lachnospirales</taxon>
        <taxon>Lachnospiraceae</taxon>
        <taxon>Coprococcus</taxon>
    </lineage>
</organism>
<dbReference type="EC" id="3.4.-.-" evidence="2"/>
<dbReference type="AlphaFoldDB" id="C0B520"/>
<dbReference type="Proteomes" id="UP000003793">
    <property type="component" value="Unassembled WGS sequence"/>
</dbReference>
<feature type="domain" description="Peptidase M28" evidence="1">
    <location>
        <begin position="137"/>
        <end position="346"/>
    </location>
</feature>
<dbReference type="PANTHER" id="PTHR12147:SF26">
    <property type="entry name" value="PEPTIDASE M28 DOMAIN-CONTAINING PROTEIN"/>
    <property type="match status" value="1"/>
</dbReference>
<accession>C0B520</accession>
<dbReference type="Pfam" id="PF04389">
    <property type="entry name" value="Peptidase_M28"/>
    <property type="match status" value="1"/>
</dbReference>
<dbReference type="PROSITE" id="PS51257">
    <property type="entry name" value="PROKAR_LIPOPROTEIN"/>
    <property type="match status" value="1"/>
</dbReference>
<name>C0B520_9FIRM</name>
<comment type="caution">
    <text evidence="2">The sequence shown here is derived from an EMBL/GenBank/DDBJ whole genome shotgun (WGS) entry which is preliminary data.</text>
</comment>
<dbReference type="EMBL" id="ABVR01000030">
    <property type="protein sequence ID" value="EEG91440.1"/>
    <property type="molecule type" value="Genomic_DNA"/>
</dbReference>
<dbReference type="InterPro" id="IPR045175">
    <property type="entry name" value="M28_fam"/>
</dbReference>
<dbReference type="GO" id="GO:0006508">
    <property type="term" value="P:proteolysis"/>
    <property type="evidence" value="ECO:0007669"/>
    <property type="project" value="InterPro"/>
</dbReference>
<evidence type="ECO:0000259" key="1">
    <source>
        <dbReference type="Pfam" id="PF04389"/>
    </source>
</evidence>